<dbReference type="GO" id="GO:0005886">
    <property type="term" value="C:plasma membrane"/>
    <property type="evidence" value="ECO:0007669"/>
    <property type="project" value="UniProtKB-SubCell"/>
</dbReference>
<organism evidence="9 10">
    <name type="scientific">Luteimonas aestuarii</name>
    <dbReference type="NCBI Taxonomy" id="453837"/>
    <lineage>
        <taxon>Bacteria</taxon>
        <taxon>Pseudomonadati</taxon>
        <taxon>Pseudomonadota</taxon>
        <taxon>Gammaproteobacteria</taxon>
        <taxon>Lysobacterales</taxon>
        <taxon>Lysobacteraceae</taxon>
        <taxon>Luteimonas</taxon>
    </lineage>
</organism>
<evidence type="ECO:0000256" key="7">
    <source>
        <dbReference type="ARBA" id="ARBA00023136"/>
    </source>
</evidence>
<evidence type="ECO:0000256" key="1">
    <source>
        <dbReference type="ARBA" id="ARBA00004377"/>
    </source>
</evidence>
<dbReference type="NCBIfam" id="TIGR01711">
    <property type="entry name" value="gspJ"/>
    <property type="match status" value="1"/>
</dbReference>
<dbReference type="OrthoDB" id="9794345at2"/>
<dbReference type="GO" id="GO:0015628">
    <property type="term" value="P:protein secretion by the type II secretion system"/>
    <property type="evidence" value="ECO:0007669"/>
    <property type="project" value="InterPro"/>
</dbReference>
<keyword evidence="8" id="KW-0732">Signal</keyword>
<comment type="caution">
    <text evidence="9">The sequence shown here is derived from an EMBL/GenBank/DDBJ whole genome shotgun (WGS) entry which is preliminary data.</text>
</comment>
<dbReference type="SUPFAM" id="SSF54523">
    <property type="entry name" value="Pili subunits"/>
    <property type="match status" value="1"/>
</dbReference>
<reference evidence="9 10" key="1">
    <citation type="submission" date="2019-03" db="EMBL/GenBank/DDBJ databases">
        <title>Luteimonas zhaokaii sp.nov., isolated from the rectal contents of Plateau pika in Yushu, Qinghai Province, China.</title>
        <authorList>
            <person name="Zhang G."/>
        </authorList>
    </citation>
    <scope>NUCLEOTIDE SEQUENCE [LARGE SCALE GENOMIC DNA]</scope>
    <source>
        <strain evidence="9 10">B9</strain>
    </source>
</reference>
<accession>A0A4R5U4V3</accession>
<evidence type="ECO:0000313" key="10">
    <source>
        <dbReference type="Proteomes" id="UP000294796"/>
    </source>
</evidence>
<comment type="subcellular location">
    <subcellularLocation>
        <location evidence="1">Cell inner membrane</location>
        <topology evidence="1">Single-pass membrane protein</topology>
    </subcellularLocation>
</comment>
<evidence type="ECO:0000256" key="2">
    <source>
        <dbReference type="ARBA" id="ARBA00022475"/>
    </source>
</evidence>
<dbReference type="InterPro" id="IPR051621">
    <property type="entry name" value="T2SS_protein_J"/>
</dbReference>
<evidence type="ECO:0000256" key="6">
    <source>
        <dbReference type="ARBA" id="ARBA00022989"/>
    </source>
</evidence>
<feature type="chain" id="PRO_5021030369" evidence="8">
    <location>
        <begin position="23"/>
        <end position="186"/>
    </location>
</feature>
<protein>
    <submittedName>
        <fullName evidence="9">Type II secretion system protein GspJ</fullName>
    </submittedName>
</protein>
<keyword evidence="6" id="KW-1133">Transmembrane helix</keyword>
<dbReference type="InterPro" id="IPR045584">
    <property type="entry name" value="Pilin-like"/>
</dbReference>
<name>A0A4R5U4V3_9GAMM</name>
<keyword evidence="10" id="KW-1185">Reference proteome</keyword>
<gene>
    <name evidence="9" type="primary">gspJ</name>
    <name evidence="9" type="ORF">E2F46_02125</name>
</gene>
<dbReference type="GO" id="GO:0015627">
    <property type="term" value="C:type II protein secretion system complex"/>
    <property type="evidence" value="ECO:0007669"/>
    <property type="project" value="InterPro"/>
</dbReference>
<dbReference type="Gene3D" id="3.10.610.10">
    <property type="entry name" value="GSPII I/J protein-like"/>
    <property type="match status" value="1"/>
</dbReference>
<keyword evidence="5" id="KW-0812">Transmembrane</keyword>
<evidence type="ECO:0000313" key="9">
    <source>
        <dbReference type="EMBL" id="TDK28777.1"/>
    </source>
</evidence>
<keyword evidence="2" id="KW-1003">Cell membrane</keyword>
<dbReference type="EMBL" id="SMTF01000001">
    <property type="protein sequence ID" value="TDK28777.1"/>
    <property type="molecule type" value="Genomic_DNA"/>
</dbReference>
<keyword evidence="7" id="KW-0472">Membrane</keyword>
<dbReference type="InterPro" id="IPR010055">
    <property type="entry name" value="T2SS_protein-GspJ"/>
</dbReference>
<keyword evidence="3" id="KW-0488">Methylation</keyword>
<keyword evidence="4" id="KW-0997">Cell inner membrane</keyword>
<sequence>MLVAMAVFALLSGAAVLALAHAADQQAAVRTHLDRMSQLQLAHGLLQADLSQAVARRTRRPDGGADRHAFNAAPRDPRLPLLAFVRHGWDNPDDAPRASLQYVEYRIADGRLERSARSDLDGARPGTPQVLLEGVRAGSLAFHVQGRWNDGWIGGQEALPDAVALELELEHYGRVRQVFLLPGAST</sequence>
<dbReference type="Pfam" id="PF11612">
    <property type="entry name" value="T2SSJ"/>
    <property type="match status" value="1"/>
</dbReference>
<evidence type="ECO:0000256" key="3">
    <source>
        <dbReference type="ARBA" id="ARBA00022481"/>
    </source>
</evidence>
<dbReference type="Gene3D" id="2.10.70.20">
    <property type="entry name" value="gspk-gspi-gspj complex like domains"/>
    <property type="match status" value="1"/>
</dbReference>
<dbReference type="PANTHER" id="PTHR39583:SF2">
    <property type="entry name" value="TYPE II SECRETION SYSTEM PROTEIN J"/>
    <property type="match status" value="1"/>
</dbReference>
<evidence type="ECO:0000256" key="4">
    <source>
        <dbReference type="ARBA" id="ARBA00022519"/>
    </source>
</evidence>
<feature type="signal peptide" evidence="8">
    <location>
        <begin position="1"/>
        <end position="22"/>
    </location>
</feature>
<proteinExistence type="predicted"/>
<evidence type="ECO:0000256" key="8">
    <source>
        <dbReference type="SAM" id="SignalP"/>
    </source>
</evidence>
<dbReference type="PANTHER" id="PTHR39583">
    <property type="entry name" value="TYPE II SECRETION SYSTEM PROTEIN J-RELATED"/>
    <property type="match status" value="1"/>
</dbReference>
<dbReference type="AlphaFoldDB" id="A0A4R5U4V3"/>
<dbReference type="Proteomes" id="UP000294796">
    <property type="component" value="Unassembled WGS sequence"/>
</dbReference>
<evidence type="ECO:0000256" key="5">
    <source>
        <dbReference type="ARBA" id="ARBA00022692"/>
    </source>
</evidence>